<dbReference type="RefSeq" id="WP_344058368.1">
    <property type="nucleotide sequence ID" value="NZ_BAAAPU010000003.1"/>
</dbReference>
<dbReference type="Pfam" id="PF12307">
    <property type="entry name" value="DUF3631"/>
    <property type="match status" value="1"/>
</dbReference>
<proteinExistence type="predicted"/>
<evidence type="ECO:0000259" key="1">
    <source>
        <dbReference type="Pfam" id="PF12307"/>
    </source>
</evidence>
<feature type="domain" description="DUF3631" evidence="1">
    <location>
        <begin position="187"/>
        <end position="364"/>
    </location>
</feature>
<dbReference type="InterPro" id="IPR022081">
    <property type="entry name" value="DUF3631"/>
</dbReference>
<gene>
    <name evidence="2" type="ORF">GCM10009817_06540</name>
</gene>
<evidence type="ECO:0000313" key="2">
    <source>
        <dbReference type="EMBL" id="GAA1969277.1"/>
    </source>
</evidence>
<protein>
    <submittedName>
        <fullName evidence="2">DUF3631 domain-containing protein</fullName>
    </submittedName>
</protein>
<name>A0ABN2RHR6_9MICO</name>
<dbReference type="EMBL" id="BAAAPU010000003">
    <property type="protein sequence ID" value="GAA1969277.1"/>
    <property type="molecule type" value="Genomic_DNA"/>
</dbReference>
<evidence type="ECO:0000313" key="3">
    <source>
        <dbReference type="Proteomes" id="UP001500013"/>
    </source>
</evidence>
<keyword evidence="3" id="KW-1185">Reference proteome</keyword>
<dbReference type="Proteomes" id="UP001500013">
    <property type="component" value="Unassembled WGS sequence"/>
</dbReference>
<comment type="caution">
    <text evidence="2">The sequence shown here is derived from an EMBL/GenBank/DDBJ whole genome shotgun (WGS) entry which is preliminary data.</text>
</comment>
<organism evidence="2 3">
    <name type="scientific">Terrabacter lapilli</name>
    <dbReference type="NCBI Taxonomy" id="436231"/>
    <lineage>
        <taxon>Bacteria</taxon>
        <taxon>Bacillati</taxon>
        <taxon>Actinomycetota</taxon>
        <taxon>Actinomycetes</taxon>
        <taxon>Micrococcales</taxon>
        <taxon>Intrasporangiaceae</taxon>
        <taxon>Terrabacter</taxon>
    </lineage>
</organism>
<reference evidence="2 3" key="1">
    <citation type="journal article" date="2019" name="Int. J. Syst. Evol. Microbiol.">
        <title>The Global Catalogue of Microorganisms (GCM) 10K type strain sequencing project: providing services to taxonomists for standard genome sequencing and annotation.</title>
        <authorList>
            <consortium name="The Broad Institute Genomics Platform"/>
            <consortium name="The Broad Institute Genome Sequencing Center for Infectious Disease"/>
            <person name="Wu L."/>
            <person name="Ma J."/>
        </authorList>
    </citation>
    <scope>NUCLEOTIDE SEQUENCE [LARGE SCALE GENOMIC DNA]</scope>
    <source>
        <strain evidence="2 3">JCM 15628</strain>
    </source>
</reference>
<sequence length="438" mass="48414">MSDYYDGPVPDPFEPPHYGADLLDEVEAMLSRFVAFPSEETRVATVLWIAHAHSVDAFETTPRLAFLSPEPGSGKTRALEIVEMLVPNPVLTVNATPAYLIRRLADENRPTLLFDEIDTVFGPKAKSDNEEVRGLINSGYRRGATSGRCVIKGKSVEVEDFPSFAAVALAGLDDLPDTIATRAVLVRMRRRAPHERVQPYRRRVHETPGHELRDRLASWVHSRYSELEGAWPELPAGIEDRDADVWEPLIAIADAAGREWPDRARVSAVSLVSLSRQERGGLGIRLLADIRRVFEGAEHMGTDELLDALHRLDEAPWDDLKGKPLDARGLAFRLGKYGIGPRQLKAINRKGYRRDDLADAWSRYLPVVSHDLGGGVTQDTPWGITHPEDVASLPQWGRETPETSETRPFPLVSGPGRCPGCGFHVATQGHRAGCEAAA</sequence>
<accession>A0ABN2RHR6</accession>